<dbReference type="EMBL" id="OX459943">
    <property type="protein sequence ID" value="CAI9177680.1"/>
    <property type="molecule type" value="Genomic_DNA"/>
</dbReference>
<organism evidence="2 3">
    <name type="scientific">Rangifer tarandus platyrhynchus</name>
    <name type="common">Svalbard reindeer</name>
    <dbReference type="NCBI Taxonomy" id="3082113"/>
    <lineage>
        <taxon>Eukaryota</taxon>
        <taxon>Metazoa</taxon>
        <taxon>Chordata</taxon>
        <taxon>Craniata</taxon>
        <taxon>Vertebrata</taxon>
        <taxon>Euteleostomi</taxon>
        <taxon>Mammalia</taxon>
        <taxon>Eutheria</taxon>
        <taxon>Laurasiatheria</taxon>
        <taxon>Artiodactyla</taxon>
        <taxon>Ruminantia</taxon>
        <taxon>Pecora</taxon>
        <taxon>Cervidae</taxon>
        <taxon>Odocoileinae</taxon>
        <taxon>Rangifer</taxon>
    </lineage>
</organism>
<reference evidence="2" key="1">
    <citation type="submission" date="2023-04" db="EMBL/GenBank/DDBJ databases">
        <authorList>
            <consortium name="ELIXIR-Norway"/>
        </authorList>
    </citation>
    <scope>NUCLEOTIDE SEQUENCE [LARGE SCALE GENOMIC DNA]</scope>
</reference>
<accession>A0ABN8ZW77</accession>
<protein>
    <submittedName>
        <fullName evidence="2">Uncharacterized protein</fullName>
    </submittedName>
</protein>
<dbReference type="Proteomes" id="UP001176941">
    <property type="component" value="Chromosome 7"/>
</dbReference>
<feature type="region of interest" description="Disordered" evidence="1">
    <location>
        <begin position="1"/>
        <end position="25"/>
    </location>
</feature>
<keyword evidence="3" id="KW-1185">Reference proteome</keyword>
<proteinExistence type="predicted"/>
<evidence type="ECO:0000313" key="2">
    <source>
        <dbReference type="EMBL" id="CAI9177680.1"/>
    </source>
</evidence>
<evidence type="ECO:0000256" key="1">
    <source>
        <dbReference type="SAM" id="MobiDB-lite"/>
    </source>
</evidence>
<evidence type="ECO:0000313" key="3">
    <source>
        <dbReference type="Proteomes" id="UP001176941"/>
    </source>
</evidence>
<feature type="compositionally biased region" description="Polar residues" evidence="1">
    <location>
        <begin position="7"/>
        <end position="17"/>
    </location>
</feature>
<gene>
    <name evidence="2" type="ORF">MRATA1EN1_LOCUS26642</name>
</gene>
<sequence length="107" mass="11486">MKMGTLSKLTPETSSQEKGFGKGRAQGVYASSANVQRHQAVCRERGHKHITLLSDVIHPHSTTAPEKALPLPSACSRSPVCCLPFEGLPENAVANFQDLSNGLSPLY</sequence>
<name>A0ABN8ZW77_RANTA</name>